<dbReference type="GO" id="GO:0003746">
    <property type="term" value="F:translation elongation factor activity"/>
    <property type="evidence" value="ECO:0007669"/>
    <property type="project" value="UniProtKB-KW"/>
</dbReference>
<keyword evidence="7" id="KW-0808">Transferase</keyword>
<dbReference type="GO" id="GO:0000049">
    <property type="term" value="F:tRNA binding"/>
    <property type="evidence" value="ECO:0007669"/>
    <property type="project" value="TreeGrafter"/>
</dbReference>
<dbReference type="InterPro" id="IPR004525">
    <property type="entry name" value="EpmA"/>
</dbReference>
<accession>A0A198UJC6</accession>
<dbReference type="NCBIfam" id="NF006828">
    <property type="entry name" value="PRK09350.1"/>
    <property type="match status" value="1"/>
</dbReference>
<dbReference type="PROSITE" id="PS50862">
    <property type="entry name" value="AA_TRNA_LIGASE_II"/>
    <property type="match status" value="1"/>
</dbReference>
<keyword evidence="4" id="KW-0067">ATP-binding</keyword>
<sequence length="327" mass="36484">MLSNDTMSSDFAPTLSLADAKKRAKLLQNIRAFFDEQGVMEVTTPILSHAGNTDVYIESVQARFHTQGGKVTGYLHTSPEFAMKRLLASYQVPIYQLCQVFRDHEKGARHNIEFTMLEWYRPHFSLDELAHELAALLSTVYGRAIELIHMSYAETFIKYTGVHPFSSSIDELRACALAHGIRLDMADDQQGWLDLLFSHLVEPHLGLDAPTLIMNYPPATAALAKMTTDTDGHQVARRFELYIDGIEIANAYDELASSQELLKRFKADNDERKRLGLPIIPIDTHLLAACDALPDCSGIALGVDRLFMVLSGYHSISQAIAITTDQA</sequence>
<evidence type="ECO:0000313" key="7">
    <source>
        <dbReference type="EMBL" id="OAU96573.1"/>
    </source>
</evidence>
<keyword evidence="2" id="KW-0436">Ligase</keyword>
<dbReference type="Gene3D" id="3.30.930.10">
    <property type="entry name" value="Bira Bifunctional Protein, Domain 2"/>
    <property type="match status" value="1"/>
</dbReference>
<dbReference type="FunFam" id="3.30.930.10:FF:000017">
    <property type="entry name" value="Elongation factor P--(R)-beta-lysine ligase"/>
    <property type="match status" value="1"/>
</dbReference>
<dbReference type="Proteomes" id="UP000078228">
    <property type="component" value="Unassembled WGS sequence"/>
</dbReference>
<dbReference type="AlphaFoldDB" id="A0A198UJC6"/>
<dbReference type="PANTHER" id="PTHR42918">
    <property type="entry name" value="LYSYL-TRNA SYNTHETASE"/>
    <property type="match status" value="1"/>
</dbReference>
<proteinExistence type="predicted"/>
<comment type="subunit">
    <text evidence="1">Homodimer.</text>
</comment>
<organism evidence="7 8">
    <name type="scientific">Moraxella catarrhalis</name>
    <name type="common">Branhamella catarrhalis</name>
    <dbReference type="NCBI Taxonomy" id="480"/>
    <lineage>
        <taxon>Bacteria</taxon>
        <taxon>Pseudomonadati</taxon>
        <taxon>Pseudomonadota</taxon>
        <taxon>Gammaproteobacteria</taxon>
        <taxon>Moraxellales</taxon>
        <taxon>Moraxellaceae</taxon>
        <taxon>Moraxella</taxon>
    </lineage>
</organism>
<dbReference type="PANTHER" id="PTHR42918:SF6">
    <property type="entry name" value="ELONGATION FACTOR P--(R)-BETA-LYSINE LIGASE"/>
    <property type="match status" value="1"/>
</dbReference>
<dbReference type="NCBIfam" id="TIGR00462">
    <property type="entry name" value="genX"/>
    <property type="match status" value="1"/>
</dbReference>
<evidence type="ECO:0000313" key="8">
    <source>
        <dbReference type="Proteomes" id="UP000078228"/>
    </source>
</evidence>
<keyword evidence="3" id="KW-0547">Nucleotide-binding</keyword>
<dbReference type="EMBL" id="LXHC01000017">
    <property type="protein sequence ID" value="OAU96573.1"/>
    <property type="molecule type" value="Genomic_DNA"/>
</dbReference>
<protein>
    <submittedName>
        <fullName evidence="7">Translation elongation factor P Lys34:lysine transferase</fullName>
    </submittedName>
</protein>
<keyword evidence="8" id="KW-1185">Reference proteome</keyword>
<evidence type="ECO:0000256" key="5">
    <source>
        <dbReference type="ARBA" id="ARBA00052794"/>
    </source>
</evidence>
<name>A0A198UJC6_MORCA</name>
<gene>
    <name evidence="7" type="ORF">AO384_0931</name>
</gene>
<dbReference type="GO" id="GO:0005524">
    <property type="term" value="F:ATP binding"/>
    <property type="evidence" value="ECO:0007669"/>
    <property type="project" value="UniProtKB-KW"/>
</dbReference>
<dbReference type="InterPro" id="IPR006195">
    <property type="entry name" value="aa-tRNA-synth_II"/>
</dbReference>
<evidence type="ECO:0000256" key="2">
    <source>
        <dbReference type="ARBA" id="ARBA00022598"/>
    </source>
</evidence>
<keyword evidence="7" id="KW-0648">Protein biosynthesis</keyword>
<evidence type="ECO:0000256" key="4">
    <source>
        <dbReference type="ARBA" id="ARBA00022840"/>
    </source>
</evidence>
<dbReference type="Pfam" id="PF00152">
    <property type="entry name" value="tRNA-synt_2"/>
    <property type="match status" value="1"/>
</dbReference>
<feature type="domain" description="Aminoacyl-transfer RNA synthetases class-II family profile" evidence="6">
    <location>
        <begin position="23"/>
        <end position="327"/>
    </location>
</feature>
<keyword evidence="7" id="KW-0251">Elongation factor</keyword>
<dbReference type="GO" id="GO:0005829">
    <property type="term" value="C:cytosol"/>
    <property type="evidence" value="ECO:0007669"/>
    <property type="project" value="TreeGrafter"/>
</dbReference>
<evidence type="ECO:0000256" key="3">
    <source>
        <dbReference type="ARBA" id="ARBA00022741"/>
    </source>
</evidence>
<evidence type="ECO:0000259" key="6">
    <source>
        <dbReference type="PROSITE" id="PS50862"/>
    </source>
</evidence>
<reference evidence="7 8" key="1">
    <citation type="journal article" date="2016" name="Genome Biol. Evol.">
        <title>Comparative Genomic Analyses of the Moraxella catarrhalis Serosensitive and Seroresistant Lineages Demonstrate Their Independent Evolution.</title>
        <authorList>
            <person name="Earl J.P."/>
            <person name="de Vries S.P."/>
            <person name="Ahmed A."/>
            <person name="Powell E."/>
            <person name="Schultz M.P."/>
            <person name="Hermans P.W."/>
            <person name="Hill D.J."/>
            <person name="Zhou Z."/>
            <person name="Constantinidou C.I."/>
            <person name="Hu F.Z."/>
            <person name="Bootsma H.J."/>
            <person name="Ehrlich G.D."/>
        </authorList>
    </citation>
    <scope>NUCLEOTIDE SEQUENCE [LARGE SCALE GENOMIC DNA]</scope>
    <source>
        <strain evidence="7 8">Z7542</strain>
    </source>
</reference>
<evidence type="ECO:0000256" key="1">
    <source>
        <dbReference type="ARBA" id="ARBA00011738"/>
    </source>
</evidence>
<dbReference type="GO" id="GO:0016740">
    <property type="term" value="F:transferase activity"/>
    <property type="evidence" value="ECO:0007669"/>
    <property type="project" value="UniProtKB-KW"/>
</dbReference>
<dbReference type="PATRIC" id="fig|480.237.peg.1493"/>
<dbReference type="GO" id="GO:0006430">
    <property type="term" value="P:lysyl-tRNA aminoacylation"/>
    <property type="evidence" value="ECO:0007669"/>
    <property type="project" value="InterPro"/>
</dbReference>
<dbReference type="InterPro" id="IPR045864">
    <property type="entry name" value="aa-tRNA-synth_II/BPL/LPL"/>
</dbReference>
<dbReference type="GO" id="GO:0004824">
    <property type="term" value="F:lysine-tRNA ligase activity"/>
    <property type="evidence" value="ECO:0007669"/>
    <property type="project" value="InterPro"/>
</dbReference>
<comment type="catalytic activity">
    <reaction evidence="5">
        <text>D-beta-lysine + L-lysyl-[protein] + ATP = N(6)-((3R)-3,6-diaminohexanoyl)-L-lysyl-[protein] + AMP + diphosphate + H(+)</text>
        <dbReference type="Rhea" id="RHEA:83435"/>
        <dbReference type="Rhea" id="RHEA-COMP:9752"/>
        <dbReference type="Rhea" id="RHEA-COMP:20131"/>
        <dbReference type="ChEBI" id="CHEBI:15378"/>
        <dbReference type="ChEBI" id="CHEBI:29969"/>
        <dbReference type="ChEBI" id="CHEBI:30616"/>
        <dbReference type="ChEBI" id="CHEBI:33019"/>
        <dbReference type="ChEBI" id="CHEBI:84138"/>
        <dbReference type="ChEBI" id="CHEBI:156053"/>
        <dbReference type="ChEBI" id="CHEBI:456215"/>
    </reaction>
    <physiologicalReaction direction="left-to-right" evidence="5">
        <dbReference type="Rhea" id="RHEA:83436"/>
    </physiologicalReaction>
</comment>
<comment type="caution">
    <text evidence="7">The sequence shown here is derived from an EMBL/GenBank/DDBJ whole genome shotgun (WGS) entry which is preliminary data.</text>
</comment>
<dbReference type="InterPro" id="IPR004364">
    <property type="entry name" value="Aa-tRNA-synt_II"/>
</dbReference>
<dbReference type="SUPFAM" id="SSF55681">
    <property type="entry name" value="Class II aaRS and biotin synthetases"/>
    <property type="match status" value="1"/>
</dbReference>